<reference evidence="1 2" key="2">
    <citation type="submission" date="2020-07" db="EMBL/GenBank/DDBJ databases">
        <title>Genome assembly of wild tea tree DASZ reveals pedigree and selection history of tea varieties.</title>
        <authorList>
            <person name="Zhang W."/>
        </authorList>
    </citation>
    <scope>NUCLEOTIDE SEQUENCE [LARGE SCALE GENOMIC DNA]</scope>
    <source>
        <strain evidence="2">cv. G240</strain>
        <tissue evidence="1">Leaf</tissue>
    </source>
</reference>
<comment type="caution">
    <text evidence="1">The sequence shown here is derived from an EMBL/GenBank/DDBJ whole genome shotgun (WGS) entry which is preliminary data.</text>
</comment>
<dbReference type="Proteomes" id="UP000593564">
    <property type="component" value="Unassembled WGS sequence"/>
</dbReference>
<reference evidence="2" key="1">
    <citation type="journal article" date="2020" name="Nat. Commun.">
        <title>Genome assembly of wild tea tree DASZ reveals pedigree and selection history of tea varieties.</title>
        <authorList>
            <person name="Zhang W."/>
            <person name="Zhang Y."/>
            <person name="Qiu H."/>
            <person name="Guo Y."/>
            <person name="Wan H."/>
            <person name="Zhang X."/>
            <person name="Scossa F."/>
            <person name="Alseekh S."/>
            <person name="Zhang Q."/>
            <person name="Wang P."/>
            <person name="Xu L."/>
            <person name="Schmidt M.H."/>
            <person name="Jia X."/>
            <person name="Li D."/>
            <person name="Zhu A."/>
            <person name="Guo F."/>
            <person name="Chen W."/>
            <person name="Ni D."/>
            <person name="Usadel B."/>
            <person name="Fernie A.R."/>
            <person name="Wen W."/>
        </authorList>
    </citation>
    <scope>NUCLEOTIDE SEQUENCE [LARGE SCALE GENOMIC DNA]</scope>
    <source>
        <strain evidence="2">cv. G240</strain>
    </source>
</reference>
<accession>A0A7J7HJ30</accession>
<dbReference type="AlphaFoldDB" id="A0A7J7HJ30"/>
<name>A0A7J7HJ30_CAMSI</name>
<sequence>MTLPLLNNLSHFLTQKLYMYQILFPWESAKPVMNGDAHQKTPKKTITNLSKLQYIQDIIY</sequence>
<evidence type="ECO:0000313" key="1">
    <source>
        <dbReference type="EMBL" id="KAF5951988.1"/>
    </source>
</evidence>
<gene>
    <name evidence="1" type="ORF">HYC85_009932</name>
</gene>
<evidence type="ECO:0000313" key="2">
    <source>
        <dbReference type="Proteomes" id="UP000593564"/>
    </source>
</evidence>
<dbReference type="EMBL" id="JACBKZ010000004">
    <property type="protein sequence ID" value="KAF5951988.1"/>
    <property type="molecule type" value="Genomic_DNA"/>
</dbReference>
<protein>
    <submittedName>
        <fullName evidence="1">Uncharacterized protein</fullName>
    </submittedName>
</protein>
<organism evidence="1 2">
    <name type="scientific">Camellia sinensis</name>
    <name type="common">Tea plant</name>
    <name type="synonym">Thea sinensis</name>
    <dbReference type="NCBI Taxonomy" id="4442"/>
    <lineage>
        <taxon>Eukaryota</taxon>
        <taxon>Viridiplantae</taxon>
        <taxon>Streptophyta</taxon>
        <taxon>Embryophyta</taxon>
        <taxon>Tracheophyta</taxon>
        <taxon>Spermatophyta</taxon>
        <taxon>Magnoliopsida</taxon>
        <taxon>eudicotyledons</taxon>
        <taxon>Gunneridae</taxon>
        <taxon>Pentapetalae</taxon>
        <taxon>asterids</taxon>
        <taxon>Ericales</taxon>
        <taxon>Theaceae</taxon>
        <taxon>Camellia</taxon>
    </lineage>
</organism>
<proteinExistence type="predicted"/>
<keyword evidence="2" id="KW-1185">Reference proteome</keyword>